<dbReference type="EMBL" id="LIBB01000046">
    <property type="protein sequence ID" value="KRO72787.1"/>
    <property type="molecule type" value="Genomic_DNA"/>
</dbReference>
<keyword evidence="1" id="KW-0472">Membrane</keyword>
<comment type="caution">
    <text evidence="2">The sequence shown here is derived from an EMBL/GenBank/DDBJ whole genome shotgun (WGS) entry which is preliminary data.</text>
</comment>
<sequence>MLSIEISLHSPLQSARGVRPAAGYFLAMALAVCLASLPLPAVAQDDDQLTVLDLDQPLRLDFGGFWEKDYRRSDNWQDELTRKMRLRQESAARQGGNPGAAARVSVPPISIGNINLNGSRGRGASIVDLARLAEYISRQTTLRIDQTRDEIRIERRGDSSLVCGTGWQVVQTFTSSYGVEACGWDGQQLVFQTMLPDDLIVVHRFSVSSDGLLLNLITSVISKGSESFDLRQAFNRYDAPRAEFDCEQTLSRGRVCSQAGSPQ</sequence>
<gene>
    <name evidence="2" type="ORF">ABR69_05450</name>
</gene>
<dbReference type="AlphaFoldDB" id="A0A0R2SJF6"/>
<accession>A0A0R2SJF6</accession>
<dbReference type="Proteomes" id="UP000051934">
    <property type="component" value="Unassembled WGS sequence"/>
</dbReference>
<name>A0A0R2SJF6_9GAMM</name>
<feature type="transmembrane region" description="Helical" evidence="1">
    <location>
        <begin position="21"/>
        <end position="43"/>
    </location>
</feature>
<evidence type="ECO:0000313" key="2">
    <source>
        <dbReference type="EMBL" id="KRO72787.1"/>
    </source>
</evidence>
<evidence type="ECO:0000256" key="1">
    <source>
        <dbReference type="SAM" id="Phobius"/>
    </source>
</evidence>
<reference evidence="2 3" key="1">
    <citation type="submission" date="2015-10" db="EMBL/GenBank/DDBJ databases">
        <title>Metagenome-Assembled Genomes uncover a global brackish microbiome.</title>
        <authorList>
            <person name="Hugerth L.W."/>
            <person name="Larsson J."/>
            <person name="Alneberg J."/>
            <person name="Lindh M.V."/>
            <person name="Legrand C."/>
            <person name="Pinhassi J."/>
            <person name="Andersson A.F."/>
        </authorList>
    </citation>
    <scope>NUCLEOTIDE SEQUENCE [LARGE SCALE GENOMIC DNA]</scope>
    <source>
        <strain evidence="2">BACL4 MAG-120507-bin80</strain>
    </source>
</reference>
<organism evidence="2 3">
    <name type="scientific">OM182 bacterium BACL3 MAG-120507-bin80</name>
    <dbReference type="NCBI Taxonomy" id="1655577"/>
    <lineage>
        <taxon>Bacteria</taxon>
        <taxon>Pseudomonadati</taxon>
        <taxon>Pseudomonadota</taxon>
        <taxon>Gammaproteobacteria</taxon>
        <taxon>OMG group</taxon>
        <taxon>OM182 clade</taxon>
    </lineage>
</organism>
<proteinExistence type="predicted"/>
<keyword evidence="1" id="KW-0812">Transmembrane</keyword>
<evidence type="ECO:0000313" key="3">
    <source>
        <dbReference type="Proteomes" id="UP000051934"/>
    </source>
</evidence>
<keyword evidence="1" id="KW-1133">Transmembrane helix</keyword>
<protein>
    <submittedName>
        <fullName evidence="2">Uncharacterized protein</fullName>
    </submittedName>
</protein>